<evidence type="ECO:0000313" key="2">
    <source>
        <dbReference type="EMBL" id="KAF1994702.1"/>
    </source>
</evidence>
<organism evidence="2 3">
    <name type="scientific">Amniculicola lignicola CBS 123094</name>
    <dbReference type="NCBI Taxonomy" id="1392246"/>
    <lineage>
        <taxon>Eukaryota</taxon>
        <taxon>Fungi</taxon>
        <taxon>Dikarya</taxon>
        <taxon>Ascomycota</taxon>
        <taxon>Pezizomycotina</taxon>
        <taxon>Dothideomycetes</taxon>
        <taxon>Pleosporomycetidae</taxon>
        <taxon>Pleosporales</taxon>
        <taxon>Amniculicolaceae</taxon>
        <taxon>Amniculicola</taxon>
    </lineage>
</organism>
<dbReference type="OrthoDB" id="4794810at2759"/>
<feature type="domain" description="DUF7053" evidence="1">
    <location>
        <begin position="7"/>
        <end position="176"/>
    </location>
</feature>
<dbReference type="InterPro" id="IPR055481">
    <property type="entry name" value="DUF7053"/>
</dbReference>
<gene>
    <name evidence="2" type="ORF">P154DRAFT_539366</name>
</gene>
<dbReference type="PANTHER" id="PTHR38117:SF1">
    <property type="entry name" value="DUF3074 DOMAIN-CONTAINING PROTEIN"/>
    <property type="match status" value="1"/>
</dbReference>
<evidence type="ECO:0000313" key="3">
    <source>
        <dbReference type="Proteomes" id="UP000799779"/>
    </source>
</evidence>
<sequence length="196" mass="21545">MSFFNTSATLYHITPLPSTTTRDTAITTLQNHDSLIRLDPDLSHYEALPTDPAAPDAKRYKVTDSMQLPKAVSSVIGQGVSFESVITDKADGVEWVIKAPLGLVQTSQWTVKNVKDLDAKKVKQVKEAKRKAGETDVEGEWWLVEDVEIKASRLLMGTAKGKCEGNYGKIHGRFVGYLTEKKDAVNTVPATQQIAV</sequence>
<name>A0A6A5VYB4_9PLEO</name>
<dbReference type="EMBL" id="ML977653">
    <property type="protein sequence ID" value="KAF1994702.1"/>
    <property type="molecule type" value="Genomic_DNA"/>
</dbReference>
<dbReference type="Pfam" id="PF23155">
    <property type="entry name" value="DUF7053"/>
    <property type="match status" value="1"/>
</dbReference>
<protein>
    <recommendedName>
        <fullName evidence="1">DUF7053 domain-containing protein</fullName>
    </recommendedName>
</protein>
<dbReference type="PANTHER" id="PTHR38117">
    <property type="entry name" value="NACHT AND WD40 DOMAIN PROTEIN"/>
    <property type="match status" value="1"/>
</dbReference>
<dbReference type="AlphaFoldDB" id="A0A6A5VYB4"/>
<reference evidence="2" key="1">
    <citation type="journal article" date="2020" name="Stud. Mycol.">
        <title>101 Dothideomycetes genomes: a test case for predicting lifestyles and emergence of pathogens.</title>
        <authorList>
            <person name="Haridas S."/>
            <person name="Albert R."/>
            <person name="Binder M."/>
            <person name="Bloem J."/>
            <person name="Labutti K."/>
            <person name="Salamov A."/>
            <person name="Andreopoulos B."/>
            <person name="Baker S."/>
            <person name="Barry K."/>
            <person name="Bills G."/>
            <person name="Bluhm B."/>
            <person name="Cannon C."/>
            <person name="Castanera R."/>
            <person name="Culley D."/>
            <person name="Daum C."/>
            <person name="Ezra D."/>
            <person name="Gonzalez J."/>
            <person name="Henrissat B."/>
            <person name="Kuo A."/>
            <person name="Liang C."/>
            <person name="Lipzen A."/>
            <person name="Lutzoni F."/>
            <person name="Magnuson J."/>
            <person name="Mondo S."/>
            <person name="Nolan M."/>
            <person name="Ohm R."/>
            <person name="Pangilinan J."/>
            <person name="Park H.-J."/>
            <person name="Ramirez L."/>
            <person name="Alfaro M."/>
            <person name="Sun H."/>
            <person name="Tritt A."/>
            <person name="Yoshinaga Y."/>
            <person name="Zwiers L.-H."/>
            <person name="Turgeon B."/>
            <person name="Goodwin S."/>
            <person name="Spatafora J."/>
            <person name="Crous P."/>
            <person name="Grigoriev I."/>
        </authorList>
    </citation>
    <scope>NUCLEOTIDE SEQUENCE</scope>
    <source>
        <strain evidence="2">CBS 123094</strain>
    </source>
</reference>
<keyword evidence="3" id="KW-1185">Reference proteome</keyword>
<proteinExistence type="predicted"/>
<accession>A0A6A5VYB4</accession>
<evidence type="ECO:0000259" key="1">
    <source>
        <dbReference type="Pfam" id="PF23155"/>
    </source>
</evidence>
<dbReference type="Proteomes" id="UP000799779">
    <property type="component" value="Unassembled WGS sequence"/>
</dbReference>